<comment type="caution">
    <text evidence="3">The sequence shown here is derived from an EMBL/GenBank/DDBJ whole genome shotgun (WGS) entry which is preliminary data.</text>
</comment>
<feature type="signal peptide" evidence="1">
    <location>
        <begin position="1"/>
        <end position="21"/>
    </location>
</feature>
<dbReference type="InterPro" id="IPR036280">
    <property type="entry name" value="Multihaem_cyt_sf"/>
</dbReference>
<evidence type="ECO:0000313" key="4">
    <source>
        <dbReference type="Proteomes" id="UP000824176"/>
    </source>
</evidence>
<reference evidence="3" key="2">
    <citation type="submission" date="2021-04" db="EMBL/GenBank/DDBJ databases">
        <authorList>
            <person name="Gilroy R."/>
        </authorList>
    </citation>
    <scope>NUCLEOTIDE SEQUENCE</scope>
    <source>
        <strain evidence="3">ChiW4-1371</strain>
    </source>
</reference>
<evidence type="ECO:0000259" key="2">
    <source>
        <dbReference type="Pfam" id="PF14522"/>
    </source>
</evidence>
<dbReference type="AlphaFoldDB" id="A0A9D2GSE8"/>
<accession>A0A9D2GSE8</accession>
<keyword evidence="1" id="KW-0732">Signal</keyword>
<dbReference type="Proteomes" id="UP000824176">
    <property type="component" value="Unassembled WGS sequence"/>
</dbReference>
<dbReference type="CDD" id="cd08168">
    <property type="entry name" value="Cytochrom_C3"/>
    <property type="match status" value="1"/>
</dbReference>
<feature type="chain" id="PRO_5038505573" evidence="1">
    <location>
        <begin position="22"/>
        <end position="121"/>
    </location>
</feature>
<evidence type="ECO:0000313" key="3">
    <source>
        <dbReference type="EMBL" id="HIZ88314.1"/>
    </source>
</evidence>
<gene>
    <name evidence="3" type="ORF">H9804_00055</name>
</gene>
<protein>
    <submittedName>
        <fullName evidence="3">Cytochrome c3 family protein</fullName>
    </submittedName>
</protein>
<dbReference type="Pfam" id="PF14522">
    <property type="entry name" value="Cytochrome_C7"/>
    <property type="match status" value="1"/>
</dbReference>
<organism evidence="3 4">
    <name type="scientific">Candidatus Mucispirillum faecigallinarum</name>
    <dbReference type="NCBI Taxonomy" id="2838699"/>
    <lineage>
        <taxon>Bacteria</taxon>
        <taxon>Pseudomonadati</taxon>
        <taxon>Deferribacterota</taxon>
        <taxon>Deferribacteres</taxon>
        <taxon>Deferribacterales</taxon>
        <taxon>Mucispirillaceae</taxon>
        <taxon>Mucispirillum</taxon>
    </lineage>
</organism>
<dbReference type="Gene3D" id="3.90.10.10">
    <property type="entry name" value="Cytochrome C3"/>
    <property type="match status" value="1"/>
</dbReference>
<proteinExistence type="predicted"/>
<name>A0A9D2GSE8_9BACT</name>
<feature type="domain" description="Cytochrome c7-like" evidence="2">
    <location>
        <begin position="48"/>
        <end position="118"/>
    </location>
</feature>
<dbReference type="SUPFAM" id="SSF48695">
    <property type="entry name" value="Multiheme cytochromes"/>
    <property type="match status" value="1"/>
</dbReference>
<dbReference type="InterPro" id="IPR029467">
    <property type="entry name" value="Cyt_c7-like"/>
</dbReference>
<dbReference type="EMBL" id="DXAQ01000003">
    <property type="protein sequence ID" value="HIZ88314.1"/>
    <property type="molecule type" value="Genomic_DNA"/>
</dbReference>
<sequence length="121" mass="13399">MKKIILLAIATVLAFTAVVYAQQNMPPADKMQINLKEAWNVKATQKGVLFNHEVHLAKLNYKCENCHSSPQGATKIVFDGDIKGANANNPAHKFCWTCHDKTPKPNKTPGKTCTKCHTLPK</sequence>
<evidence type="ECO:0000256" key="1">
    <source>
        <dbReference type="SAM" id="SignalP"/>
    </source>
</evidence>
<reference evidence="3" key="1">
    <citation type="journal article" date="2021" name="PeerJ">
        <title>Extensive microbial diversity within the chicken gut microbiome revealed by metagenomics and culture.</title>
        <authorList>
            <person name="Gilroy R."/>
            <person name="Ravi A."/>
            <person name="Getino M."/>
            <person name="Pursley I."/>
            <person name="Horton D.L."/>
            <person name="Alikhan N.F."/>
            <person name="Baker D."/>
            <person name="Gharbi K."/>
            <person name="Hall N."/>
            <person name="Watson M."/>
            <person name="Adriaenssens E.M."/>
            <person name="Foster-Nyarko E."/>
            <person name="Jarju S."/>
            <person name="Secka A."/>
            <person name="Antonio M."/>
            <person name="Oren A."/>
            <person name="Chaudhuri R.R."/>
            <person name="La Ragione R."/>
            <person name="Hildebrand F."/>
            <person name="Pallen M.J."/>
        </authorList>
    </citation>
    <scope>NUCLEOTIDE SEQUENCE</scope>
    <source>
        <strain evidence="3">ChiW4-1371</strain>
    </source>
</reference>